<dbReference type="PANTHER" id="PTHR33281:SF19">
    <property type="entry name" value="VOLTAGE-DEPENDENT ANION CHANNEL-FORMING PROTEIN YNEE"/>
    <property type="match status" value="1"/>
</dbReference>
<gene>
    <name evidence="11" type="ORF">AVDCRST_MAG81-2547</name>
</gene>
<keyword evidence="3" id="KW-1003">Cell membrane</keyword>
<dbReference type="PANTHER" id="PTHR33281">
    <property type="entry name" value="UPF0187 PROTEIN YNEE"/>
    <property type="match status" value="1"/>
</dbReference>
<keyword evidence="4 10" id="KW-0812">Transmembrane</keyword>
<feature type="transmembrane region" description="Helical" evidence="10">
    <location>
        <begin position="310"/>
        <end position="328"/>
    </location>
</feature>
<evidence type="ECO:0000256" key="9">
    <source>
        <dbReference type="SAM" id="MobiDB-lite"/>
    </source>
</evidence>
<keyword evidence="7 10" id="KW-0472">Membrane</keyword>
<keyword evidence="2" id="KW-0813">Transport</keyword>
<evidence type="ECO:0000256" key="8">
    <source>
        <dbReference type="ARBA" id="ARBA00034708"/>
    </source>
</evidence>
<evidence type="ECO:0000256" key="1">
    <source>
        <dbReference type="ARBA" id="ARBA00004651"/>
    </source>
</evidence>
<dbReference type="GO" id="GO:0005886">
    <property type="term" value="C:plasma membrane"/>
    <property type="evidence" value="ECO:0007669"/>
    <property type="project" value="UniProtKB-SubCell"/>
</dbReference>
<evidence type="ECO:0000256" key="7">
    <source>
        <dbReference type="ARBA" id="ARBA00023136"/>
    </source>
</evidence>
<feature type="transmembrane region" description="Helical" evidence="10">
    <location>
        <begin position="90"/>
        <end position="112"/>
    </location>
</feature>
<sequence>MKLLRFKSPKSGSAKRSPKKSRFLPNFSLLIFKRLRRFRRRHGLNQYFVKPRRATIQLRSLGGKYQGYTGKDLSWPQVVAQLIKSVLPAILPYTLVCGGYAFAVSLLHFFHAEFISKVISDSKVLPNVILSFNIILSLLLVFRTNSAHDRFWEGRKLWGSLVNTVRNLARDIWIVIEEHSPEDRAEKEATLRLVVAFAFAMKLHLRKDRVDNELEPLMSSLKYFKLKDVQHPPLEISFWIGDYLQNEYARGNVNVYQVAALQKLVDDLIDILGGCERILKTPMPLLYTILLKGLLLVYFIVLPWELVDGLTWWTAPIMAVITVVLLSIDEVGAEIEEPFGNDPNDLPLDLICNTMLRNVSDLIAVAPCTRYFTDQPHTPADATGG</sequence>
<keyword evidence="5 10" id="KW-1133">Transmembrane helix</keyword>
<dbReference type="GO" id="GO:0005254">
    <property type="term" value="F:chloride channel activity"/>
    <property type="evidence" value="ECO:0007669"/>
    <property type="project" value="InterPro"/>
</dbReference>
<evidence type="ECO:0000256" key="4">
    <source>
        <dbReference type="ARBA" id="ARBA00022692"/>
    </source>
</evidence>
<dbReference type="AlphaFoldDB" id="A0A6J4VN70"/>
<comment type="similarity">
    <text evidence="8">Belongs to the anion channel-forming bestrophin (TC 1.A.46) family.</text>
</comment>
<feature type="region of interest" description="Disordered" evidence="9">
    <location>
        <begin position="1"/>
        <end position="20"/>
    </location>
</feature>
<accession>A0A6J4VN70</accession>
<feature type="transmembrane region" description="Helical" evidence="10">
    <location>
        <begin position="124"/>
        <end position="142"/>
    </location>
</feature>
<evidence type="ECO:0000256" key="2">
    <source>
        <dbReference type="ARBA" id="ARBA00022448"/>
    </source>
</evidence>
<name>A0A6J4VN70_9CYAN</name>
<reference evidence="11" key="1">
    <citation type="submission" date="2020-02" db="EMBL/GenBank/DDBJ databases">
        <authorList>
            <person name="Meier V. D."/>
        </authorList>
    </citation>
    <scope>NUCLEOTIDE SEQUENCE</scope>
    <source>
        <strain evidence="11">AVDCRST_MAG81</strain>
    </source>
</reference>
<evidence type="ECO:0000256" key="10">
    <source>
        <dbReference type="SAM" id="Phobius"/>
    </source>
</evidence>
<comment type="subcellular location">
    <subcellularLocation>
        <location evidence="1">Cell membrane</location>
        <topology evidence="1">Multi-pass membrane protein</topology>
    </subcellularLocation>
</comment>
<keyword evidence="6" id="KW-0406">Ion transport</keyword>
<dbReference type="InterPro" id="IPR044669">
    <property type="entry name" value="YneE/VCCN1/2-like"/>
</dbReference>
<dbReference type="EMBL" id="CADCWO010000140">
    <property type="protein sequence ID" value="CAA9578329.1"/>
    <property type="molecule type" value="Genomic_DNA"/>
</dbReference>
<protein>
    <submittedName>
        <fullName evidence="11">Probable membrane protein STY1534</fullName>
    </submittedName>
</protein>
<evidence type="ECO:0000256" key="3">
    <source>
        <dbReference type="ARBA" id="ARBA00022475"/>
    </source>
</evidence>
<evidence type="ECO:0000256" key="5">
    <source>
        <dbReference type="ARBA" id="ARBA00022989"/>
    </source>
</evidence>
<dbReference type="Pfam" id="PF25539">
    <property type="entry name" value="Bestrophin_2"/>
    <property type="match status" value="1"/>
</dbReference>
<organism evidence="11">
    <name type="scientific">uncultured Synechococcales cyanobacterium</name>
    <dbReference type="NCBI Taxonomy" id="1936017"/>
    <lineage>
        <taxon>Bacteria</taxon>
        <taxon>Bacillati</taxon>
        <taxon>Cyanobacteriota</taxon>
        <taxon>Cyanophyceae</taxon>
        <taxon>Synechococcales</taxon>
        <taxon>environmental samples</taxon>
    </lineage>
</organism>
<evidence type="ECO:0000313" key="11">
    <source>
        <dbReference type="EMBL" id="CAA9578329.1"/>
    </source>
</evidence>
<feature type="transmembrane region" description="Helical" evidence="10">
    <location>
        <begin position="285"/>
        <end position="304"/>
    </location>
</feature>
<evidence type="ECO:0000256" key="6">
    <source>
        <dbReference type="ARBA" id="ARBA00023065"/>
    </source>
</evidence>
<proteinExistence type="inferred from homology"/>